<comment type="caution">
    <text evidence="3">The sequence shown here is derived from an EMBL/GenBank/DDBJ whole genome shotgun (WGS) entry which is preliminary data.</text>
</comment>
<dbReference type="AlphaFoldDB" id="A0A1F6W4H7"/>
<gene>
    <name evidence="3" type="ORF">A3B85_01865</name>
</gene>
<evidence type="ECO:0000313" key="4">
    <source>
        <dbReference type="Proteomes" id="UP000178374"/>
    </source>
</evidence>
<feature type="region of interest" description="Disordered" evidence="1">
    <location>
        <begin position="125"/>
        <end position="150"/>
    </location>
</feature>
<feature type="signal peptide" evidence="2">
    <location>
        <begin position="1"/>
        <end position="21"/>
    </location>
</feature>
<evidence type="ECO:0000313" key="3">
    <source>
        <dbReference type="EMBL" id="OGI76838.1"/>
    </source>
</evidence>
<keyword evidence="2" id="KW-0732">Signal</keyword>
<name>A0A1F6W4H7_9BACT</name>
<dbReference type="EMBL" id="MFUA01000017">
    <property type="protein sequence ID" value="OGI76838.1"/>
    <property type="molecule type" value="Genomic_DNA"/>
</dbReference>
<evidence type="ECO:0000256" key="1">
    <source>
        <dbReference type="SAM" id="MobiDB-lite"/>
    </source>
</evidence>
<dbReference type="Proteomes" id="UP000178374">
    <property type="component" value="Unassembled WGS sequence"/>
</dbReference>
<organism evidence="3 4">
    <name type="scientific">Candidatus Nomurabacteria bacterium RIFCSPHIGHO2_02_FULL_37_13</name>
    <dbReference type="NCBI Taxonomy" id="1801750"/>
    <lineage>
        <taxon>Bacteria</taxon>
        <taxon>Candidatus Nomuraibacteriota</taxon>
    </lineage>
</organism>
<feature type="chain" id="PRO_5009527319" evidence="2">
    <location>
        <begin position="22"/>
        <end position="233"/>
    </location>
</feature>
<proteinExistence type="predicted"/>
<evidence type="ECO:0000256" key="2">
    <source>
        <dbReference type="SAM" id="SignalP"/>
    </source>
</evidence>
<protein>
    <submittedName>
        <fullName evidence="3">Uncharacterized protein</fullName>
    </submittedName>
</protein>
<reference evidence="3 4" key="1">
    <citation type="journal article" date="2016" name="Nat. Commun.">
        <title>Thousands of microbial genomes shed light on interconnected biogeochemical processes in an aquifer system.</title>
        <authorList>
            <person name="Anantharaman K."/>
            <person name="Brown C.T."/>
            <person name="Hug L.A."/>
            <person name="Sharon I."/>
            <person name="Castelle C.J."/>
            <person name="Probst A.J."/>
            <person name="Thomas B.C."/>
            <person name="Singh A."/>
            <person name="Wilkins M.J."/>
            <person name="Karaoz U."/>
            <person name="Brodie E.L."/>
            <person name="Williams K.H."/>
            <person name="Hubbard S.S."/>
            <person name="Banfield J.F."/>
        </authorList>
    </citation>
    <scope>NUCLEOTIDE SEQUENCE [LARGE SCALE GENOMIC DNA]</scope>
</reference>
<sequence length="233" mass="23942">MQSFSLTVLLLVFAFGLTAKAQTLATTKPTVVKYLILGADPQAKDRQPTSDEEVVIIDQDICDPGWGTGSDKKVNGCYPKNSAVIRNKATGFVTAMYVCGNEPSEKHTIAGKVVPATELVLIPGPVGPAGKDGKDGQSIKGDPGSPGKDGIAPNLTFAEMYAAVHTSDNKVDKPSSVWKWIVGGGAIVGIAIVCAKWCSGSKGDNVSNIFISTGTAPTAPLGPGTITGGNSAP</sequence>
<dbReference type="STRING" id="1801750.A3B85_01865"/>
<accession>A0A1F6W4H7</accession>